<sequence length="113" mass="13030">MQAELVAIVKGLQFATFNHPNVEVESNCAVHLDLINCKAASHMLDHELQQIYRLVPFFISCKFSFTFRECNKSAHWVANYARWSKTTNVWPSTRPPELSSILYQDLHGPPFIH</sequence>
<dbReference type="Pfam" id="PF13456">
    <property type="entry name" value="RVT_3"/>
    <property type="match status" value="1"/>
</dbReference>
<dbReference type="SUPFAM" id="SSF53098">
    <property type="entry name" value="Ribonuclease H-like"/>
    <property type="match status" value="1"/>
</dbReference>
<dbReference type="PANTHER" id="PTHR47723:SF19">
    <property type="entry name" value="POLYNUCLEOTIDYL TRANSFERASE, RIBONUCLEASE H-LIKE SUPERFAMILY PROTEIN"/>
    <property type="match status" value="1"/>
</dbReference>
<name>A0AAQ3QIG9_9LILI</name>
<reference evidence="2 3" key="1">
    <citation type="submission" date="2023-10" db="EMBL/GenBank/DDBJ databases">
        <title>Chromosome-scale genome assembly provides insights into flower coloration mechanisms of Canna indica.</title>
        <authorList>
            <person name="Li C."/>
        </authorList>
    </citation>
    <scope>NUCLEOTIDE SEQUENCE [LARGE SCALE GENOMIC DNA]</scope>
    <source>
        <tissue evidence="2">Flower</tissue>
    </source>
</reference>
<proteinExistence type="predicted"/>
<evidence type="ECO:0000313" key="3">
    <source>
        <dbReference type="Proteomes" id="UP001327560"/>
    </source>
</evidence>
<evidence type="ECO:0000259" key="1">
    <source>
        <dbReference type="Pfam" id="PF13456"/>
    </source>
</evidence>
<keyword evidence="3" id="KW-1185">Reference proteome</keyword>
<dbReference type="Proteomes" id="UP001327560">
    <property type="component" value="Chromosome 6"/>
</dbReference>
<dbReference type="GO" id="GO:0004523">
    <property type="term" value="F:RNA-DNA hybrid ribonuclease activity"/>
    <property type="evidence" value="ECO:0007669"/>
    <property type="project" value="InterPro"/>
</dbReference>
<evidence type="ECO:0000313" key="2">
    <source>
        <dbReference type="EMBL" id="WOL10621.1"/>
    </source>
</evidence>
<dbReference type="InterPro" id="IPR002156">
    <property type="entry name" value="RNaseH_domain"/>
</dbReference>
<dbReference type="Gene3D" id="3.30.420.10">
    <property type="entry name" value="Ribonuclease H-like superfamily/Ribonuclease H"/>
    <property type="match status" value="1"/>
</dbReference>
<dbReference type="InterPro" id="IPR044730">
    <property type="entry name" value="RNase_H-like_dom_plant"/>
</dbReference>
<accession>A0AAQ3QIG9</accession>
<dbReference type="InterPro" id="IPR036397">
    <property type="entry name" value="RNaseH_sf"/>
</dbReference>
<organism evidence="2 3">
    <name type="scientific">Canna indica</name>
    <name type="common">Indian-shot</name>
    <dbReference type="NCBI Taxonomy" id="4628"/>
    <lineage>
        <taxon>Eukaryota</taxon>
        <taxon>Viridiplantae</taxon>
        <taxon>Streptophyta</taxon>
        <taxon>Embryophyta</taxon>
        <taxon>Tracheophyta</taxon>
        <taxon>Spermatophyta</taxon>
        <taxon>Magnoliopsida</taxon>
        <taxon>Liliopsida</taxon>
        <taxon>Zingiberales</taxon>
        <taxon>Cannaceae</taxon>
        <taxon>Canna</taxon>
    </lineage>
</organism>
<dbReference type="InterPro" id="IPR012337">
    <property type="entry name" value="RNaseH-like_sf"/>
</dbReference>
<dbReference type="AlphaFoldDB" id="A0AAQ3QIG9"/>
<dbReference type="PANTHER" id="PTHR47723">
    <property type="entry name" value="OS05G0353850 PROTEIN"/>
    <property type="match status" value="1"/>
</dbReference>
<dbReference type="CDD" id="cd06222">
    <property type="entry name" value="RNase_H_like"/>
    <property type="match status" value="1"/>
</dbReference>
<dbReference type="GO" id="GO:0003676">
    <property type="term" value="F:nucleic acid binding"/>
    <property type="evidence" value="ECO:0007669"/>
    <property type="project" value="InterPro"/>
</dbReference>
<gene>
    <name evidence="2" type="ORF">Cni_G19380</name>
</gene>
<dbReference type="EMBL" id="CP136895">
    <property type="protein sequence ID" value="WOL10621.1"/>
    <property type="molecule type" value="Genomic_DNA"/>
</dbReference>
<dbReference type="InterPro" id="IPR053151">
    <property type="entry name" value="RNase_H-like"/>
</dbReference>
<protein>
    <recommendedName>
        <fullName evidence="1">RNase H type-1 domain-containing protein</fullName>
    </recommendedName>
</protein>
<feature type="domain" description="RNase H type-1" evidence="1">
    <location>
        <begin position="2"/>
        <end position="81"/>
    </location>
</feature>